<dbReference type="CDD" id="cd00707">
    <property type="entry name" value="Pancreat_lipase_like"/>
    <property type="match status" value="1"/>
</dbReference>
<dbReference type="Proteomes" id="UP001378592">
    <property type="component" value="Unassembled WGS sequence"/>
</dbReference>
<gene>
    <name evidence="7" type="ORF">R5R35_006043</name>
</gene>
<dbReference type="InterPro" id="IPR033906">
    <property type="entry name" value="Lipase_N"/>
</dbReference>
<dbReference type="AlphaFoldDB" id="A0AAN9VUC6"/>
<dbReference type="Pfam" id="PF00151">
    <property type="entry name" value="Lipase"/>
    <property type="match status" value="1"/>
</dbReference>
<dbReference type="Gene3D" id="3.40.50.1820">
    <property type="entry name" value="alpha/beta hydrolase"/>
    <property type="match status" value="1"/>
</dbReference>
<feature type="signal peptide" evidence="5">
    <location>
        <begin position="1"/>
        <end position="21"/>
    </location>
</feature>
<accession>A0AAN9VUC6</accession>
<dbReference type="PRINTS" id="PR00821">
    <property type="entry name" value="TAGLIPASE"/>
</dbReference>
<dbReference type="EMBL" id="JAZDUA010000134">
    <property type="protein sequence ID" value="KAK7866882.1"/>
    <property type="molecule type" value="Genomic_DNA"/>
</dbReference>
<dbReference type="PANTHER" id="PTHR11610">
    <property type="entry name" value="LIPASE"/>
    <property type="match status" value="1"/>
</dbReference>
<dbReference type="InterPro" id="IPR029058">
    <property type="entry name" value="AB_hydrolase_fold"/>
</dbReference>
<comment type="subcellular location">
    <subcellularLocation>
        <location evidence="1">Secreted</location>
    </subcellularLocation>
</comment>
<organism evidence="7 8">
    <name type="scientific">Gryllus longicercus</name>
    <dbReference type="NCBI Taxonomy" id="2509291"/>
    <lineage>
        <taxon>Eukaryota</taxon>
        <taxon>Metazoa</taxon>
        <taxon>Ecdysozoa</taxon>
        <taxon>Arthropoda</taxon>
        <taxon>Hexapoda</taxon>
        <taxon>Insecta</taxon>
        <taxon>Pterygota</taxon>
        <taxon>Neoptera</taxon>
        <taxon>Polyneoptera</taxon>
        <taxon>Orthoptera</taxon>
        <taxon>Ensifera</taxon>
        <taxon>Gryllidea</taxon>
        <taxon>Grylloidea</taxon>
        <taxon>Gryllidae</taxon>
        <taxon>Gryllinae</taxon>
        <taxon>Gryllus</taxon>
    </lineage>
</organism>
<name>A0AAN9VUC6_9ORTH</name>
<evidence type="ECO:0000256" key="5">
    <source>
        <dbReference type="SAM" id="SignalP"/>
    </source>
</evidence>
<feature type="chain" id="PRO_5043010873" description="Lipase domain-containing protein" evidence="5">
    <location>
        <begin position="22"/>
        <end position="545"/>
    </location>
</feature>
<dbReference type="GO" id="GO:0005615">
    <property type="term" value="C:extracellular space"/>
    <property type="evidence" value="ECO:0007669"/>
    <property type="project" value="TreeGrafter"/>
</dbReference>
<evidence type="ECO:0000256" key="1">
    <source>
        <dbReference type="ARBA" id="ARBA00004613"/>
    </source>
</evidence>
<dbReference type="InterPro" id="IPR013818">
    <property type="entry name" value="Lipase"/>
</dbReference>
<evidence type="ECO:0000256" key="3">
    <source>
        <dbReference type="ARBA" id="ARBA00022525"/>
    </source>
</evidence>
<dbReference type="InterPro" id="IPR000734">
    <property type="entry name" value="TAG_lipase"/>
</dbReference>
<sequence>MNLWLFSVCFIMGWEINCSMTQTNGQRLQPLQQLRKGSNILRERFSALRQARTHTKVPTNQREICYEAVGCFQASRKRSPLMKVPQAPHEIDTKFLLYKRENIGPPQTIKYGDNMFSLKSSNFSIHSPVKILIHGYKGSSSDQAALWGVSEFLKLMDANIIFLDWTKGAAGPSYPVSVANTELVGRQLALLLFDILTLGSPEAKIHLVGFSLGAHIAACASYILQKRGVKVGRITGLDPASPIYKSTRLLEAHRKLDKDDAHFVDVIHTDGSPVWTNGFGLLQPLGHVDFYPNGGEEQAGCNDGRASLVVSHFEGTVNSSTVCSHVRAWRLFVESLTYRDGGCQFTAYPCPGGQDRYHEGSCFPNADTCKTEHVCAQMGIDADKSKARGPLFLVTRETSPYCGLQLRSTVFISERTPRTRGIVLMKLKHGSSHTNFKMHYEFPDVIQGGRAMWGLAAAEFGSIDLKKKSNLTAVLNYQSLVFQSPDKTNNEEIYYNYVPLFIDKVTLSDIHGNNWYYCNKETLLEENMSSSSGLTIMLSPKMCTV</sequence>
<evidence type="ECO:0000256" key="2">
    <source>
        <dbReference type="ARBA" id="ARBA00010701"/>
    </source>
</evidence>
<dbReference type="PANTHER" id="PTHR11610:SF186">
    <property type="entry name" value="FI22312P1"/>
    <property type="match status" value="1"/>
</dbReference>
<comment type="caution">
    <text evidence="7">The sequence shown here is derived from an EMBL/GenBank/DDBJ whole genome shotgun (WGS) entry which is preliminary data.</text>
</comment>
<keyword evidence="3" id="KW-0964">Secreted</keyword>
<keyword evidence="8" id="KW-1185">Reference proteome</keyword>
<keyword evidence="5" id="KW-0732">Signal</keyword>
<evidence type="ECO:0000259" key="6">
    <source>
        <dbReference type="Pfam" id="PF00151"/>
    </source>
</evidence>
<dbReference type="GO" id="GO:0016042">
    <property type="term" value="P:lipid catabolic process"/>
    <property type="evidence" value="ECO:0007669"/>
    <property type="project" value="TreeGrafter"/>
</dbReference>
<comment type="similarity">
    <text evidence="2 4">Belongs to the AB hydrolase superfamily. Lipase family.</text>
</comment>
<evidence type="ECO:0000256" key="4">
    <source>
        <dbReference type="RuleBase" id="RU004262"/>
    </source>
</evidence>
<proteinExistence type="inferred from homology"/>
<reference evidence="7 8" key="1">
    <citation type="submission" date="2024-03" db="EMBL/GenBank/DDBJ databases">
        <title>The genome assembly and annotation of the cricket Gryllus longicercus Weissman &amp; Gray.</title>
        <authorList>
            <person name="Szrajer S."/>
            <person name="Gray D."/>
            <person name="Ylla G."/>
        </authorList>
    </citation>
    <scope>NUCLEOTIDE SEQUENCE [LARGE SCALE GENOMIC DNA]</scope>
    <source>
        <strain evidence="7">DAG 2021-001</strain>
        <tissue evidence="7">Whole body minus gut</tissue>
    </source>
</reference>
<evidence type="ECO:0000313" key="7">
    <source>
        <dbReference type="EMBL" id="KAK7866882.1"/>
    </source>
</evidence>
<dbReference type="SUPFAM" id="SSF53474">
    <property type="entry name" value="alpha/beta-Hydrolases"/>
    <property type="match status" value="1"/>
</dbReference>
<protein>
    <recommendedName>
        <fullName evidence="6">Lipase domain-containing protein</fullName>
    </recommendedName>
</protein>
<evidence type="ECO:0000313" key="8">
    <source>
        <dbReference type="Proteomes" id="UP001378592"/>
    </source>
</evidence>
<feature type="domain" description="Lipase" evidence="6">
    <location>
        <begin position="63"/>
        <end position="401"/>
    </location>
</feature>
<dbReference type="GO" id="GO:0016298">
    <property type="term" value="F:lipase activity"/>
    <property type="evidence" value="ECO:0007669"/>
    <property type="project" value="InterPro"/>
</dbReference>